<dbReference type="EMBL" id="FOVH01000007">
    <property type="protein sequence ID" value="SFO55792.1"/>
    <property type="molecule type" value="Genomic_DNA"/>
</dbReference>
<dbReference type="SUPFAM" id="SSF54506">
    <property type="entry name" value="Diaminopimelate epimerase-like"/>
    <property type="match status" value="1"/>
</dbReference>
<accession>A0A1I5I5E5</accession>
<comment type="similarity">
    <text evidence="1">Belongs to the proline racemase family.</text>
</comment>
<dbReference type="AlphaFoldDB" id="A0A1I5I5E5"/>
<feature type="active site" description="Proton acceptor" evidence="2">
    <location>
        <position position="90"/>
    </location>
</feature>
<evidence type="ECO:0000256" key="1">
    <source>
        <dbReference type="ARBA" id="ARBA00007529"/>
    </source>
</evidence>
<protein>
    <submittedName>
        <fullName evidence="3">Proline racemase</fullName>
    </submittedName>
</protein>
<dbReference type="Pfam" id="PF05544">
    <property type="entry name" value="Pro_racemase"/>
    <property type="match status" value="1"/>
</dbReference>
<proteinExistence type="inferred from homology"/>
<evidence type="ECO:0000256" key="2">
    <source>
        <dbReference type="PIRSR" id="PIRSR029792-1"/>
    </source>
</evidence>
<dbReference type="GO" id="GO:0047580">
    <property type="term" value="F:4-hydroxyproline epimerase activity"/>
    <property type="evidence" value="ECO:0007669"/>
    <property type="project" value="TreeGrafter"/>
</dbReference>
<organism evidence="3 4">
    <name type="scientific">Actinomadura madurae</name>
    <dbReference type="NCBI Taxonomy" id="1993"/>
    <lineage>
        <taxon>Bacteria</taxon>
        <taxon>Bacillati</taxon>
        <taxon>Actinomycetota</taxon>
        <taxon>Actinomycetes</taxon>
        <taxon>Streptosporangiales</taxon>
        <taxon>Thermomonosporaceae</taxon>
        <taxon>Actinomadura</taxon>
    </lineage>
</organism>
<dbReference type="Gene3D" id="3.10.310.10">
    <property type="entry name" value="Diaminopimelate Epimerase, Chain A, domain 1"/>
    <property type="match status" value="2"/>
</dbReference>
<name>A0A1I5I5E5_9ACTN</name>
<dbReference type="PIRSF" id="PIRSF029792">
    <property type="entry name" value="Pro_racemase"/>
    <property type="match status" value="1"/>
</dbReference>
<feature type="active site" description="Proton donor" evidence="2">
    <location>
        <position position="256"/>
    </location>
</feature>
<evidence type="ECO:0000313" key="4">
    <source>
        <dbReference type="Proteomes" id="UP000183413"/>
    </source>
</evidence>
<reference evidence="3 4" key="1">
    <citation type="submission" date="2016-10" db="EMBL/GenBank/DDBJ databases">
        <authorList>
            <person name="de Groot N.N."/>
        </authorList>
    </citation>
    <scope>NUCLEOTIDE SEQUENCE [LARGE SCALE GENOMIC DNA]</scope>
    <source>
        <strain evidence="3 4">DSM 43067</strain>
    </source>
</reference>
<dbReference type="Proteomes" id="UP000183413">
    <property type="component" value="Unassembled WGS sequence"/>
</dbReference>
<evidence type="ECO:0000313" key="3">
    <source>
        <dbReference type="EMBL" id="SFO55792.1"/>
    </source>
</evidence>
<dbReference type="PANTHER" id="PTHR33442">
    <property type="entry name" value="TRANS-3-HYDROXY-L-PROLINE DEHYDRATASE"/>
    <property type="match status" value="1"/>
</dbReference>
<keyword evidence="4" id="KW-1185">Reference proteome</keyword>
<dbReference type="SFLD" id="SFLDS00028">
    <property type="entry name" value="Proline_Racemase"/>
    <property type="match status" value="1"/>
</dbReference>
<gene>
    <name evidence="3" type="ORF">SAMN04489713_107139</name>
</gene>
<dbReference type="InParanoid" id="A0A1I5I5E5"/>
<dbReference type="InterPro" id="IPR008794">
    <property type="entry name" value="Pro_racemase_fam"/>
</dbReference>
<dbReference type="FunFam" id="3.10.310.10:FF:000005">
    <property type="entry name" value="Proline racemase"/>
    <property type="match status" value="1"/>
</dbReference>
<dbReference type="STRING" id="1993.SAMN04489713_107139"/>
<dbReference type="PANTHER" id="PTHR33442:SF5">
    <property type="entry name" value="BIFUNCTIONAL TRANS-3-HYDROXY-L-PROLINE DEHYDRATASE_2-EPIMERASE"/>
    <property type="match status" value="1"/>
</dbReference>
<sequence>MRMRQMIHLVSAHNEGMRADVVVGGLPPVPGETVRDKMLYFQNNLDRIRKMLVLEPLTWGVSVNFVVPSNHPDADFGYIIALPTEYVAMSGSNTMCVATVLLETGMVPMVEPVTELTLEAPAGPIRIRAECRDGKVLSTSFLNQPAFVYHQRAPIDVPGIGTVPVDVAWGGMTYAIVDAETLGFKITRDEAARLVEVGQRVKKAAHEQLEAVHPLEPRFNGITQTLIAGPLREEGGVLRSRNTVVVSPGGLDRCPCGTGTSARLALLHARGDIEVGQTFIHESVLDTTFTASIDEITTVGDLPAVRPRVAGQSWITAVKQIGLDPTDPFPEGFALADYWKEVPKLKRVE</sequence>